<gene>
    <name evidence="3" type="ORF">SAMN02910265_01743</name>
</gene>
<dbReference type="InterPro" id="IPR029058">
    <property type="entry name" value="AB_hydrolase_fold"/>
</dbReference>
<dbReference type="GO" id="GO:0016020">
    <property type="term" value="C:membrane"/>
    <property type="evidence" value="ECO:0007669"/>
    <property type="project" value="TreeGrafter"/>
</dbReference>
<dbReference type="OrthoDB" id="1817159at2"/>
<name>A0A1H6JNT7_RUMFL</name>
<evidence type="ECO:0000313" key="4">
    <source>
        <dbReference type="Proteomes" id="UP000183190"/>
    </source>
</evidence>
<keyword evidence="1" id="KW-0812">Transmembrane</keyword>
<dbReference type="RefSeq" id="WP_074716485.1">
    <property type="nucleotide sequence ID" value="NZ_FNWV01000005.1"/>
</dbReference>
<dbReference type="Pfam" id="PF00561">
    <property type="entry name" value="Abhydrolase_1"/>
    <property type="match status" value="1"/>
</dbReference>
<keyword evidence="1" id="KW-1133">Transmembrane helix</keyword>
<dbReference type="PANTHER" id="PTHR43798:SF33">
    <property type="entry name" value="HYDROLASE, PUTATIVE (AFU_ORTHOLOGUE AFUA_2G14860)-RELATED"/>
    <property type="match status" value="1"/>
</dbReference>
<dbReference type="InterPro" id="IPR000073">
    <property type="entry name" value="AB_hydrolase_1"/>
</dbReference>
<organism evidence="3 4">
    <name type="scientific">Ruminococcus flavefaciens</name>
    <dbReference type="NCBI Taxonomy" id="1265"/>
    <lineage>
        <taxon>Bacteria</taxon>
        <taxon>Bacillati</taxon>
        <taxon>Bacillota</taxon>
        <taxon>Clostridia</taxon>
        <taxon>Eubacteriales</taxon>
        <taxon>Oscillospiraceae</taxon>
        <taxon>Ruminococcus</taxon>
    </lineage>
</organism>
<protein>
    <submittedName>
        <fullName evidence="3">Pimeloyl-ACP methyl ester carboxylesterase</fullName>
    </submittedName>
</protein>
<dbReference type="Proteomes" id="UP000183190">
    <property type="component" value="Unassembled WGS sequence"/>
</dbReference>
<evidence type="ECO:0000313" key="3">
    <source>
        <dbReference type="EMBL" id="SEH61437.1"/>
    </source>
</evidence>
<reference evidence="3 4" key="1">
    <citation type="submission" date="2016-10" db="EMBL/GenBank/DDBJ databases">
        <authorList>
            <person name="de Groot N.N."/>
        </authorList>
    </citation>
    <scope>NUCLEOTIDE SEQUENCE [LARGE SCALE GENOMIC DNA]</scope>
    <source>
        <strain evidence="3 4">YAD2003</strain>
    </source>
</reference>
<evidence type="ECO:0000259" key="2">
    <source>
        <dbReference type="Pfam" id="PF00561"/>
    </source>
</evidence>
<dbReference type="PANTHER" id="PTHR43798">
    <property type="entry name" value="MONOACYLGLYCEROL LIPASE"/>
    <property type="match status" value="1"/>
</dbReference>
<feature type="transmembrane region" description="Helical" evidence="1">
    <location>
        <begin position="20"/>
        <end position="40"/>
    </location>
</feature>
<proteinExistence type="predicted"/>
<keyword evidence="1" id="KW-0472">Membrane</keyword>
<sequence length="344" mass="39648">MKNNDVTNPVKKPRRIGRKILKFFGILFLMILVAVAILAVRHHIKCKSDRKIFADAYGEYFTTSHGDRINYTFYDSKSDDVAVVLPGYGCSTAHYEFDTFADRLKDDYKMIIVEPLGVGLSDGTDRKRTVENYCEELHELMQYLKYDKYTIIGHSIAGLYSLYYANQYTDEVEAFIGIDASLPHQSDDAPWIAKPKNTRMLYKIIRVAFVKTGIERLITELSFDKTMEQIPTLTEDDRDKALALYCTASLTDTQMDEMNELPENMKKCYDMKFPSEVPVLYVLAKANTESMDSWEQIHKDVVTNPNSKVTVIEGEHYLHFTSLDVLVDEIQKWRSNEMKQQEAA</sequence>
<dbReference type="AlphaFoldDB" id="A0A1H6JNT7"/>
<evidence type="ECO:0000256" key="1">
    <source>
        <dbReference type="SAM" id="Phobius"/>
    </source>
</evidence>
<feature type="domain" description="AB hydrolase-1" evidence="2">
    <location>
        <begin position="85"/>
        <end position="202"/>
    </location>
</feature>
<dbReference type="InterPro" id="IPR050266">
    <property type="entry name" value="AB_hydrolase_sf"/>
</dbReference>
<accession>A0A1H6JNT7</accession>
<dbReference type="EMBL" id="FNWV01000005">
    <property type="protein sequence ID" value="SEH61437.1"/>
    <property type="molecule type" value="Genomic_DNA"/>
</dbReference>
<dbReference type="Gene3D" id="3.40.50.1820">
    <property type="entry name" value="alpha/beta hydrolase"/>
    <property type="match status" value="1"/>
</dbReference>
<dbReference type="SUPFAM" id="SSF53474">
    <property type="entry name" value="alpha/beta-Hydrolases"/>
    <property type="match status" value="1"/>
</dbReference>